<dbReference type="RefSeq" id="WP_169717813.1">
    <property type="nucleotide sequence ID" value="NZ_CP155573.1"/>
</dbReference>
<sequence>MYCPLLCIKPENNMVSFCQCLEEACAWWIITGTTGKCAMYQMGVYAANH</sequence>
<evidence type="ECO:0000313" key="2">
    <source>
        <dbReference type="EMBL" id="XFO64173.1"/>
    </source>
</evidence>
<accession>A0ABZ3IEQ2</accession>
<dbReference type="EMBL" id="CP155573">
    <property type="protein sequence ID" value="XFO64173.1"/>
    <property type="molecule type" value="Genomic_DNA"/>
</dbReference>
<organism evidence="1 3">
    <name type="scientific">Sporomusa silvacetica DSM 10669</name>
    <dbReference type="NCBI Taxonomy" id="1123289"/>
    <lineage>
        <taxon>Bacteria</taxon>
        <taxon>Bacillati</taxon>
        <taxon>Bacillota</taxon>
        <taxon>Negativicutes</taxon>
        <taxon>Selenomonadales</taxon>
        <taxon>Sporomusaceae</taxon>
        <taxon>Sporomusa</taxon>
    </lineage>
</organism>
<evidence type="ECO:0000313" key="1">
    <source>
        <dbReference type="EMBL" id="XFO64162.1"/>
    </source>
</evidence>
<proteinExistence type="predicted"/>
<keyword evidence="3" id="KW-1185">Reference proteome</keyword>
<protein>
    <submittedName>
        <fullName evidence="1">Uncharacterized protein</fullName>
    </submittedName>
</protein>
<reference evidence="1 3" key="1">
    <citation type="submission" date="2024-05" db="EMBL/GenBank/DDBJ databases">
        <title>Isolation and characterization of Sporomusa carbonis sp. nov., a carboxydotrophic hydrogenogen in the genus of Sporomusa isolated from a charcoal burning pile.</title>
        <authorList>
            <person name="Boeer T."/>
            <person name="Rosenbaum F."/>
            <person name="Eysell L."/>
            <person name="Mueller V."/>
            <person name="Daniel R."/>
            <person name="Poehlein A."/>
        </authorList>
    </citation>
    <scope>NUCLEOTIDE SEQUENCE [LARGE SCALE GENOMIC DNA]</scope>
    <source>
        <strain evidence="1 3">DSM 10669</strain>
    </source>
</reference>
<dbReference type="Proteomes" id="UP000216752">
    <property type="component" value="Chromosome"/>
</dbReference>
<name>A0ABZ3IEQ2_9FIRM</name>
<gene>
    <name evidence="1" type="ORF">SPSIL_002520</name>
    <name evidence="2" type="ORF">SPSIL_002630</name>
</gene>
<dbReference type="EMBL" id="CP155573">
    <property type="protein sequence ID" value="XFO64162.1"/>
    <property type="molecule type" value="Genomic_DNA"/>
</dbReference>
<evidence type="ECO:0000313" key="3">
    <source>
        <dbReference type="Proteomes" id="UP000216752"/>
    </source>
</evidence>